<comment type="similarity">
    <text evidence="1">Belongs to the short-chain dehydrogenases/reductases (SDR) family.</text>
</comment>
<dbReference type="InterPro" id="IPR002347">
    <property type="entry name" value="SDR_fam"/>
</dbReference>
<dbReference type="SUPFAM" id="SSF51735">
    <property type="entry name" value="NAD(P)-binding Rossmann-fold domains"/>
    <property type="match status" value="1"/>
</dbReference>
<feature type="chain" id="PRO_5007119003" evidence="2">
    <location>
        <begin position="20"/>
        <end position="308"/>
    </location>
</feature>
<dbReference type="Pfam" id="PF00106">
    <property type="entry name" value="adh_short"/>
    <property type="match status" value="1"/>
</dbReference>
<evidence type="ECO:0000313" key="4">
    <source>
        <dbReference type="Proteomes" id="UP000243975"/>
    </source>
</evidence>
<evidence type="ECO:0000256" key="1">
    <source>
        <dbReference type="RuleBase" id="RU000363"/>
    </source>
</evidence>
<feature type="signal peptide" evidence="2">
    <location>
        <begin position="1"/>
        <end position="19"/>
    </location>
</feature>
<dbReference type="CDD" id="cd05233">
    <property type="entry name" value="SDR_c"/>
    <property type="match status" value="1"/>
</dbReference>
<comment type="caution">
    <text evidence="3">The sequence shown here is derived from an EMBL/GenBank/DDBJ whole genome shotgun (WGS) entry which is preliminary data.</text>
</comment>
<evidence type="ECO:0000313" key="3">
    <source>
        <dbReference type="EMBL" id="KVH95053.1"/>
    </source>
</evidence>
<dbReference type="OMA" id="IFRTEIT"/>
<keyword evidence="4" id="KW-1185">Reference proteome</keyword>
<dbReference type="PRINTS" id="PR00081">
    <property type="entry name" value="GDHRDH"/>
</dbReference>
<reference evidence="3 4" key="1">
    <citation type="journal article" date="2016" name="Sci. Rep.">
        <title>The genome sequence of the outbreeding globe artichoke constructed de novo incorporating a phase-aware low-pass sequencing strategy of F1 progeny.</title>
        <authorList>
            <person name="Scaglione D."/>
            <person name="Reyes-Chin-Wo S."/>
            <person name="Acquadro A."/>
            <person name="Froenicke L."/>
            <person name="Portis E."/>
            <person name="Beitel C."/>
            <person name="Tirone M."/>
            <person name="Mauro R."/>
            <person name="Lo Monaco A."/>
            <person name="Mauromicale G."/>
            <person name="Faccioli P."/>
            <person name="Cattivelli L."/>
            <person name="Rieseberg L."/>
            <person name="Michelmore R."/>
            <person name="Lanteri S."/>
        </authorList>
    </citation>
    <scope>NUCLEOTIDE SEQUENCE [LARGE SCALE GENOMIC DNA]</scope>
    <source>
        <strain evidence="3">2C</strain>
    </source>
</reference>
<accession>A0A103XQK5</accession>
<name>A0A103XQK5_CYNCS</name>
<dbReference type="EMBL" id="LEKV01004403">
    <property type="protein sequence ID" value="KVH95053.1"/>
    <property type="molecule type" value="Genomic_DNA"/>
</dbReference>
<dbReference type="STRING" id="59895.A0A103XQK5"/>
<keyword evidence="2" id="KW-0732">Signal</keyword>
<organism evidence="3 4">
    <name type="scientific">Cynara cardunculus var. scolymus</name>
    <name type="common">Globe artichoke</name>
    <name type="synonym">Cynara scolymus</name>
    <dbReference type="NCBI Taxonomy" id="59895"/>
    <lineage>
        <taxon>Eukaryota</taxon>
        <taxon>Viridiplantae</taxon>
        <taxon>Streptophyta</taxon>
        <taxon>Embryophyta</taxon>
        <taxon>Tracheophyta</taxon>
        <taxon>Spermatophyta</taxon>
        <taxon>Magnoliopsida</taxon>
        <taxon>eudicotyledons</taxon>
        <taxon>Gunneridae</taxon>
        <taxon>Pentapetalae</taxon>
        <taxon>asterids</taxon>
        <taxon>campanulids</taxon>
        <taxon>Asterales</taxon>
        <taxon>Asteraceae</taxon>
        <taxon>Carduoideae</taxon>
        <taxon>Cardueae</taxon>
        <taxon>Carduinae</taxon>
        <taxon>Cynara</taxon>
    </lineage>
</organism>
<sequence>MACAVFMNILFLFKPDCSTDQHKAAQICSLIRHLFLRSEMASQVEQVLEPWHDLTGKVVFVTGASSGIGKEFCLDLAKSGCKIIACARRMDLLKSLCDEINGMTISTGSESKSKSEAVPVRAFAVQLDVSADEVTIKAAVQKAWEAFGHIDALINNAGISGQPRNPMDFEEGDWNYIFRTNLTGSWLVAKHVCINMRKAKQGGSVINISSIAGTNRVMAMELGINNIRVNCINPGIFRTEITQGLVDKDWFNNVTLRTVPLKTLGTINPALTSLARYLIHDSSVYVTGSCFIADAGTSLATIPIFSSL</sequence>
<dbReference type="InterPro" id="IPR036291">
    <property type="entry name" value="NAD(P)-bd_dom_sf"/>
</dbReference>
<evidence type="ECO:0000256" key="2">
    <source>
        <dbReference type="SAM" id="SignalP"/>
    </source>
</evidence>
<dbReference type="PANTHER" id="PTHR44375:SF19">
    <property type="entry name" value="3-OXOACYL-[ACYL-CARRIER-PROTEIN] REDUCTASE"/>
    <property type="match status" value="1"/>
</dbReference>
<dbReference type="PANTHER" id="PTHR44375">
    <property type="entry name" value="BETA-KETOACYL-ACP REDUCTASE-LIKE PROTEIN-RELATED"/>
    <property type="match status" value="1"/>
</dbReference>
<dbReference type="Proteomes" id="UP000243975">
    <property type="component" value="Unassembled WGS sequence"/>
</dbReference>
<protein>
    <submittedName>
        <fullName evidence="3">Glucose/ribitol dehydrogenase</fullName>
    </submittedName>
</protein>
<dbReference type="PRINTS" id="PR00080">
    <property type="entry name" value="SDRFAMILY"/>
</dbReference>
<dbReference type="Gene3D" id="3.40.50.720">
    <property type="entry name" value="NAD(P)-binding Rossmann-like Domain"/>
    <property type="match status" value="1"/>
</dbReference>
<dbReference type="Gramene" id="KVH95053">
    <property type="protein sequence ID" value="KVH95053"/>
    <property type="gene ID" value="Ccrd_002878"/>
</dbReference>
<proteinExistence type="inferred from homology"/>
<gene>
    <name evidence="3" type="ORF">Ccrd_002878</name>
</gene>
<dbReference type="AlphaFoldDB" id="A0A103XQK5"/>